<dbReference type="SUPFAM" id="SSF47648">
    <property type="entry name" value="Nucleoside phosphorylase/phosphoribosyltransferase N-terminal domain"/>
    <property type="match status" value="1"/>
</dbReference>
<dbReference type="GO" id="GO:0000287">
    <property type="term" value="F:magnesium ion binding"/>
    <property type="evidence" value="ECO:0007669"/>
    <property type="project" value="UniProtKB-UniRule"/>
</dbReference>
<dbReference type="EC" id="2.4.2.18" evidence="3"/>
<dbReference type="GO" id="GO:0004048">
    <property type="term" value="F:anthranilate phosphoribosyltransferase activity"/>
    <property type="evidence" value="ECO:0007669"/>
    <property type="project" value="UniProtKB-UniRule"/>
</dbReference>
<evidence type="ECO:0000259" key="4">
    <source>
        <dbReference type="Pfam" id="PF00591"/>
    </source>
</evidence>
<reference evidence="6 7" key="1">
    <citation type="submission" date="2019-11" db="EMBL/GenBank/DDBJ databases">
        <title>Comparative genomics of hydrocarbon-degrading Desulfosarcina strains.</title>
        <authorList>
            <person name="Watanabe M."/>
            <person name="Kojima H."/>
            <person name="Fukui M."/>
        </authorList>
    </citation>
    <scope>NUCLEOTIDE SEQUENCE [LARGE SCALE GENOMIC DNA]</scope>
    <source>
        <strain evidence="7">oXyS1</strain>
    </source>
</reference>
<feature type="binding site" evidence="3">
    <location>
        <position position="238"/>
    </location>
    <ligand>
        <name>Mg(2+)</name>
        <dbReference type="ChEBI" id="CHEBI:18420"/>
        <label>2</label>
    </ligand>
</feature>
<protein>
    <recommendedName>
        <fullName evidence="3">Anthranilate phosphoribosyltransferase</fullName>
        <ecNumber evidence="3">2.4.2.18</ecNumber>
    </recommendedName>
</protein>
<dbReference type="HAMAP" id="MF_00211">
    <property type="entry name" value="TrpD"/>
    <property type="match status" value="1"/>
</dbReference>
<dbReference type="InterPro" id="IPR000312">
    <property type="entry name" value="Glycosyl_Trfase_fam3"/>
</dbReference>
<keyword evidence="7" id="KW-1185">Reference proteome</keyword>
<feature type="binding site" evidence="3">
    <location>
        <position position="87"/>
    </location>
    <ligand>
        <name>5-phospho-alpha-D-ribose 1-diphosphate</name>
        <dbReference type="ChEBI" id="CHEBI:58017"/>
    </ligand>
</feature>
<feature type="binding site" evidence="3">
    <location>
        <position position="238"/>
    </location>
    <ligand>
        <name>Mg(2+)</name>
        <dbReference type="ChEBI" id="CHEBI:18420"/>
        <label>1</label>
    </ligand>
</feature>
<dbReference type="Pfam" id="PF02885">
    <property type="entry name" value="Glycos_trans_3N"/>
    <property type="match status" value="1"/>
</dbReference>
<dbReference type="AlphaFoldDB" id="A0A5K8AC95"/>
<evidence type="ECO:0000313" key="7">
    <source>
        <dbReference type="Proteomes" id="UP000422108"/>
    </source>
</evidence>
<keyword evidence="1 3" id="KW-0328">Glycosyltransferase</keyword>
<comment type="function">
    <text evidence="3">Catalyzes the transfer of the phosphoribosyl group of 5-phosphorylribose-1-pyrophosphate (PRPP) to anthranilate to yield N-(5'-phosphoribosyl)-anthranilate (PRA).</text>
</comment>
<dbReference type="InterPro" id="IPR035902">
    <property type="entry name" value="Nuc_phospho_transferase"/>
</dbReference>
<accession>A0A5K8AC95</accession>
<feature type="binding site" evidence="3">
    <location>
        <position position="127"/>
    </location>
    <ligand>
        <name>5-phospho-alpha-D-ribose 1-diphosphate</name>
        <dbReference type="ChEBI" id="CHEBI:58017"/>
    </ligand>
</feature>
<dbReference type="Gene3D" id="3.40.1030.10">
    <property type="entry name" value="Nucleoside phosphorylase/phosphoribosyltransferase catalytic domain"/>
    <property type="match status" value="1"/>
</dbReference>
<comment type="subunit">
    <text evidence="3">Homodimer.</text>
</comment>
<comment type="catalytic activity">
    <reaction evidence="3">
        <text>N-(5-phospho-beta-D-ribosyl)anthranilate + diphosphate = 5-phospho-alpha-D-ribose 1-diphosphate + anthranilate</text>
        <dbReference type="Rhea" id="RHEA:11768"/>
        <dbReference type="ChEBI" id="CHEBI:16567"/>
        <dbReference type="ChEBI" id="CHEBI:18277"/>
        <dbReference type="ChEBI" id="CHEBI:33019"/>
        <dbReference type="ChEBI" id="CHEBI:58017"/>
        <dbReference type="EC" id="2.4.2.18"/>
    </reaction>
</comment>
<dbReference type="RefSeq" id="WP_155311223.1">
    <property type="nucleotide sequence ID" value="NZ_AP021879.1"/>
</dbReference>
<comment type="caution">
    <text evidence="3">Lacks conserved residue(s) required for the propagation of feature annotation.</text>
</comment>
<dbReference type="InterPro" id="IPR036320">
    <property type="entry name" value="Glycosyl_Trfase_fam3_N_dom_sf"/>
</dbReference>
<dbReference type="Pfam" id="PF00591">
    <property type="entry name" value="Glycos_transf_3"/>
    <property type="match status" value="1"/>
</dbReference>
<dbReference type="GO" id="GO:0000162">
    <property type="term" value="P:L-tryptophan biosynthetic process"/>
    <property type="evidence" value="ECO:0007669"/>
    <property type="project" value="UniProtKB-UniRule"/>
</dbReference>
<proteinExistence type="inferred from homology"/>
<comment type="pathway">
    <text evidence="3">Amino-acid biosynthesis; L-tryptophan biosynthesis; L-tryptophan from chorismate: step 2/5.</text>
</comment>
<evidence type="ECO:0000256" key="1">
    <source>
        <dbReference type="ARBA" id="ARBA00022676"/>
    </source>
</evidence>
<keyword evidence="3" id="KW-0057">Aromatic amino acid biosynthesis</keyword>
<evidence type="ECO:0000256" key="2">
    <source>
        <dbReference type="ARBA" id="ARBA00022679"/>
    </source>
</evidence>
<feature type="domain" description="Glycosyl transferase family 3" evidence="4">
    <location>
        <begin position="81"/>
        <end position="341"/>
    </location>
</feature>
<dbReference type="PANTHER" id="PTHR43285">
    <property type="entry name" value="ANTHRANILATE PHOSPHORIBOSYLTRANSFERASE"/>
    <property type="match status" value="1"/>
</dbReference>
<sequence length="370" mass="39222">MSTDKTFGALITRLIDKTDLTRDEAREAFTVILNDNTTAMQQGAFLAALRAKGETEAEVAGAWEAIFDLDTVKVTPDTGMPVVENSGTGMDSYKTFNISTAAAIVAAAAGVPMARHGARAITSVCGTVDMAEALGVDVACDADLVARSIKDAGIGLFNGMSPTIHPMALGRILSQIHFGSTLNIAASLANPAMPRFGIRGVYAREMIDPVVRVMKAIGYQQALVFHGAVDGTNKGMDEASVCGTTWCAQLGEDGTVDTFRLQPSELGLADHNPADLAPEKDLARESRRFVALIRGQENGTSTRRQALELNTALILKVAGKVDTIPTGMALAGATIDSGNAYATLENWVTTQNRQPEEGLARLRRLQNAIN</sequence>
<organism evidence="6 7">
    <name type="scientific">Desulfosarcina ovata subsp. ovata</name>
    <dbReference type="NCBI Taxonomy" id="2752305"/>
    <lineage>
        <taxon>Bacteria</taxon>
        <taxon>Pseudomonadati</taxon>
        <taxon>Thermodesulfobacteriota</taxon>
        <taxon>Desulfobacteria</taxon>
        <taxon>Desulfobacterales</taxon>
        <taxon>Desulfosarcinaceae</taxon>
        <taxon>Desulfosarcina</taxon>
    </lineage>
</organism>
<keyword evidence="3" id="KW-0822">Tryptophan biosynthesis</keyword>
<dbReference type="InterPro" id="IPR005940">
    <property type="entry name" value="Anthranilate_Pribosyl_Tfrase"/>
</dbReference>
<feature type="binding site" evidence="3">
    <location>
        <position position="87"/>
    </location>
    <ligand>
        <name>anthranilate</name>
        <dbReference type="ChEBI" id="CHEBI:16567"/>
        <label>1</label>
    </ligand>
</feature>
<feature type="binding site" evidence="3">
    <location>
        <begin position="97"/>
        <end position="100"/>
    </location>
    <ligand>
        <name>5-phospho-alpha-D-ribose 1-diphosphate</name>
        <dbReference type="ChEBI" id="CHEBI:58017"/>
    </ligand>
</feature>
<feature type="binding site" evidence="3">
    <location>
        <position position="237"/>
    </location>
    <ligand>
        <name>Mg(2+)</name>
        <dbReference type="ChEBI" id="CHEBI:18420"/>
        <label>2</label>
    </ligand>
</feature>
<name>A0A5K8AC95_9BACT</name>
<gene>
    <name evidence="6" type="primary">trpD_1</name>
    <name evidence="3" type="synonym">trpD</name>
    <name evidence="6" type="ORF">DSCOOX_33160</name>
</gene>
<dbReference type="EMBL" id="AP021879">
    <property type="protein sequence ID" value="BBO90136.1"/>
    <property type="molecule type" value="Genomic_DNA"/>
</dbReference>
<evidence type="ECO:0000259" key="5">
    <source>
        <dbReference type="Pfam" id="PF02885"/>
    </source>
</evidence>
<keyword evidence="2 3" id="KW-0808">Transferase</keyword>
<comment type="cofactor">
    <cofactor evidence="3">
        <name>Mg(2+)</name>
        <dbReference type="ChEBI" id="CHEBI:18420"/>
    </cofactor>
    <text evidence="3">Binds 2 magnesium ions per monomer.</text>
</comment>
<keyword evidence="3" id="KW-0460">Magnesium</keyword>
<dbReference type="InterPro" id="IPR017459">
    <property type="entry name" value="Glycosyl_Trfase_fam3_N_dom"/>
</dbReference>
<evidence type="ECO:0000256" key="3">
    <source>
        <dbReference type="HAMAP-Rule" id="MF_00211"/>
    </source>
</evidence>
<evidence type="ECO:0000313" key="6">
    <source>
        <dbReference type="EMBL" id="BBO90136.1"/>
    </source>
</evidence>
<dbReference type="Proteomes" id="UP000422108">
    <property type="component" value="Chromosome"/>
</dbReference>
<dbReference type="Gene3D" id="1.20.970.10">
    <property type="entry name" value="Transferase, Pyrimidine Nucleoside Phosphorylase, Chain C"/>
    <property type="match status" value="1"/>
</dbReference>
<comment type="similarity">
    <text evidence="3">Belongs to the anthranilate phosphoribosyltransferase family.</text>
</comment>
<keyword evidence="3" id="KW-0028">Amino-acid biosynthesis</keyword>
<dbReference type="GO" id="GO:0005829">
    <property type="term" value="C:cytosol"/>
    <property type="evidence" value="ECO:0007669"/>
    <property type="project" value="TreeGrafter"/>
</dbReference>
<dbReference type="SUPFAM" id="SSF52418">
    <property type="entry name" value="Nucleoside phosphorylase/phosphoribosyltransferase catalytic domain"/>
    <property type="match status" value="1"/>
</dbReference>
<dbReference type="PANTHER" id="PTHR43285:SF2">
    <property type="entry name" value="ANTHRANILATE PHOSPHORIBOSYLTRANSFERASE"/>
    <property type="match status" value="1"/>
</dbReference>
<feature type="domain" description="Glycosyl transferase family 3 N-terminal" evidence="5">
    <location>
        <begin position="10"/>
        <end position="66"/>
    </location>
</feature>
<dbReference type="NCBIfam" id="TIGR01245">
    <property type="entry name" value="trpD"/>
    <property type="match status" value="1"/>
</dbReference>
<feature type="binding site" evidence="3">
    <location>
        <position position="95"/>
    </location>
    <ligand>
        <name>5-phospho-alpha-D-ribose 1-diphosphate</name>
        <dbReference type="ChEBI" id="CHEBI:58017"/>
    </ligand>
</feature>
<keyword evidence="3" id="KW-0479">Metal-binding</keyword>
<feature type="binding site" evidence="3">
    <location>
        <position position="99"/>
    </location>
    <ligand>
        <name>Mg(2+)</name>
        <dbReference type="ChEBI" id="CHEBI:18420"/>
        <label>1</label>
    </ligand>
</feature>